<dbReference type="AlphaFoldDB" id="A0AAW4VRP2"/>
<name>A0AAW4VRP2_9FIRM</name>
<sequence>MICGVVLAALTLSLVLKKDAPAIAFLLVLTAGVILLLRVFSAAGSAAQRFSGLLLQCGLDSALYLPVCKAVGVAVVVRITAALCRDAGQSALAAKMEIAGAVLTLSVCLPLFEQVLDLITEWAV</sequence>
<keyword evidence="1" id="KW-1133">Transmembrane helix</keyword>
<dbReference type="EMBL" id="JAJEPX010000001">
    <property type="protein sequence ID" value="MCC2175572.1"/>
    <property type="molecule type" value="Genomic_DNA"/>
</dbReference>
<evidence type="ECO:0000313" key="3">
    <source>
        <dbReference type="Proteomes" id="UP001298753"/>
    </source>
</evidence>
<keyword evidence="1" id="KW-0472">Membrane</keyword>
<feature type="transmembrane region" description="Helical" evidence="1">
    <location>
        <begin position="27"/>
        <end position="47"/>
    </location>
</feature>
<protein>
    <submittedName>
        <fullName evidence="2">Stage III sporulation AC/AD family protein</fullName>
    </submittedName>
</protein>
<keyword evidence="1" id="KW-0812">Transmembrane</keyword>
<evidence type="ECO:0000256" key="1">
    <source>
        <dbReference type="SAM" id="Phobius"/>
    </source>
</evidence>
<keyword evidence="3" id="KW-1185">Reference proteome</keyword>
<proteinExistence type="predicted"/>
<reference evidence="2 3" key="1">
    <citation type="submission" date="2021-10" db="EMBL/GenBank/DDBJ databases">
        <title>Anaerobic single-cell dispensing facilitates the cultivation of human gut bacteria.</title>
        <authorList>
            <person name="Afrizal A."/>
        </authorList>
    </citation>
    <scope>NUCLEOTIDE SEQUENCE [LARGE SCALE GENOMIC DNA]</scope>
    <source>
        <strain evidence="2 3">CLA-AA-H270</strain>
    </source>
</reference>
<evidence type="ECO:0000313" key="2">
    <source>
        <dbReference type="EMBL" id="MCC2175572.1"/>
    </source>
</evidence>
<dbReference type="Pfam" id="PF06686">
    <property type="entry name" value="SpoIIIAC"/>
    <property type="match status" value="1"/>
</dbReference>
<organism evidence="2 3">
    <name type="scientific">Agathobaculum butyriciproducens</name>
    <dbReference type="NCBI Taxonomy" id="1628085"/>
    <lineage>
        <taxon>Bacteria</taxon>
        <taxon>Bacillati</taxon>
        <taxon>Bacillota</taxon>
        <taxon>Clostridia</taxon>
        <taxon>Eubacteriales</taxon>
        <taxon>Butyricicoccaceae</taxon>
        <taxon>Agathobaculum</taxon>
    </lineage>
</organism>
<comment type="caution">
    <text evidence="2">The sequence shown here is derived from an EMBL/GenBank/DDBJ whole genome shotgun (WGS) entry which is preliminary data.</text>
</comment>
<gene>
    <name evidence="2" type="ORF">LKD22_00250</name>
</gene>
<accession>A0AAW4VRP2</accession>
<dbReference type="Proteomes" id="UP001298753">
    <property type="component" value="Unassembled WGS sequence"/>
</dbReference>
<dbReference type="InterPro" id="IPR025664">
    <property type="entry name" value="Spore_III_AC/AD"/>
</dbReference>